<dbReference type="GO" id="GO:0008270">
    <property type="term" value="F:zinc ion binding"/>
    <property type="evidence" value="ECO:0007669"/>
    <property type="project" value="InterPro"/>
</dbReference>
<proteinExistence type="predicted"/>
<comment type="caution">
    <text evidence="2">The sequence shown here is derived from an EMBL/GenBank/DDBJ whole genome shotgun (WGS) entry which is preliminary data.</text>
</comment>
<organism evidence="2 3">
    <name type="scientific">Candidatus Enterococcus testudinis</name>
    <dbReference type="NCBI Taxonomy" id="1834191"/>
    <lineage>
        <taxon>Bacteria</taxon>
        <taxon>Bacillati</taxon>
        <taxon>Bacillota</taxon>
        <taxon>Bacilli</taxon>
        <taxon>Lactobacillales</taxon>
        <taxon>Enterococcaceae</taxon>
        <taxon>Enterococcus</taxon>
    </lineage>
</organism>
<name>A0A242A793_9ENTE</name>
<evidence type="ECO:0000259" key="1">
    <source>
        <dbReference type="SMART" id="SM00829"/>
    </source>
</evidence>
<sequence>MNPAIGFYEGRSLSDTDVFVLQNLPMPKVNKDDLMVEVKAVSVNPIDSKRRTSTKKSDQFTVQGYDACGVVVATGEEVEDFAVGDRVFYAGTTQRSGANQKYQLVDSRIAAKVPVMSSEEEMAALPLTSLTAWELLFEKFGFVPKENANNGQILLINASGGVGSIASQLASWAGLTVYGTSSPENHPWIRQNGVAHPIDHHQPLQEQLDTTFQAIALFYDGSAYLPQCSELIAPFGKIGMIVNTEKPLDLNPFKNSGVDFYWEYMFAKTDTGINIASQGAILAAIAQLVADNKIHSTVTKTISGGMTIANLKKATALVEHHHTGKVVVTGGFTDDHT</sequence>
<dbReference type="SUPFAM" id="SSF51735">
    <property type="entry name" value="NAD(P)-binding Rossmann-fold domains"/>
    <property type="match status" value="1"/>
</dbReference>
<dbReference type="InterPro" id="IPR014182">
    <property type="entry name" value="ADH_Zn_typ-1"/>
</dbReference>
<feature type="domain" description="Enoyl reductase (ER)" evidence="1">
    <location>
        <begin position="14"/>
        <end position="328"/>
    </location>
</feature>
<dbReference type="InterPro" id="IPR020843">
    <property type="entry name" value="ER"/>
</dbReference>
<dbReference type="Gene3D" id="3.40.50.720">
    <property type="entry name" value="NAD(P)-binding Rossmann-like Domain"/>
    <property type="match status" value="1"/>
</dbReference>
<dbReference type="GO" id="GO:0016491">
    <property type="term" value="F:oxidoreductase activity"/>
    <property type="evidence" value="ECO:0007669"/>
    <property type="project" value="InterPro"/>
</dbReference>
<dbReference type="EMBL" id="NGKU01000001">
    <property type="protein sequence ID" value="OTN76601.1"/>
    <property type="molecule type" value="Genomic_DNA"/>
</dbReference>
<dbReference type="SUPFAM" id="SSF50129">
    <property type="entry name" value="GroES-like"/>
    <property type="match status" value="1"/>
</dbReference>
<evidence type="ECO:0000313" key="3">
    <source>
        <dbReference type="Proteomes" id="UP000195043"/>
    </source>
</evidence>
<dbReference type="STRING" id="1834191.A5886_001678"/>
<gene>
    <name evidence="2" type="ORF">A5886_001678</name>
</gene>
<dbReference type="RefSeq" id="WP_086274537.1">
    <property type="nucleotide sequence ID" value="NZ_NGKU01000001.1"/>
</dbReference>
<dbReference type="Pfam" id="PF08240">
    <property type="entry name" value="ADH_N"/>
    <property type="match status" value="1"/>
</dbReference>
<dbReference type="OrthoDB" id="9792162at2"/>
<dbReference type="InterPro" id="IPR036291">
    <property type="entry name" value="NAD(P)-bd_dom_sf"/>
</dbReference>
<accession>A0A242A793</accession>
<dbReference type="PANTHER" id="PTHR43482:SF1">
    <property type="entry name" value="PROTEIN AST1-RELATED"/>
    <property type="match status" value="1"/>
</dbReference>
<dbReference type="InterPro" id="IPR052585">
    <property type="entry name" value="Lipid_raft_assoc_Zn_ADH"/>
</dbReference>
<keyword evidence="3" id="KW-1185">Reference proteome</keyword>
<evidence type="ECO:0000313" key="2">
    <source>
        <dbReference type="EMBL" id="OTN76601.1"/>
    </source>
</evidence>
<dbReference type="PANTHER" id="PTHR43482">
    <property type="entry name" value="PROTEIN AST1-RELATED"/>
    <property type="match status" value="1"/>
</dbReference>
<dbReference type="InterPro" id="IPR013154">
    <property type="entry name" value="ADH-like_N"/>
</dbReference>
<dbReference type="SMART" id="SM00829">
    <property type="entry name" value="PKS_ER"/>
    <property type="match status" value="1"/>
</dbReference>
<dbReference type="Proteomes" id="UP000195043">
    <property type="component" value="Unassembled WGS sequence"/>
</dbReference>
<dbReference type="AlphaFoldDB" id="A0A242A793"/>
<dbReference type="CDD" id="cd08252">
    <property type="entry name" value="AL_MDR"/>
    <property type="match status" value="1"/>
</dbReference>
<dbReference type="InterPro" id="IPR011032">
    <property type="entry name" value="GroES-like_sf"/>
</dbReference>
<dbReference type="Gene3D" id="3.90.180.10">
    <property type="entry name" value="Medium-chain alcohol dehydrogenases, catalytic domain"/>
    <property type="match status" value="1"/>
</dbReference>
<reference evidence="2 3" key="1">
    <citation type="submission" date="2017-05" db="EMBL/GenBank/DDBJ databases">
        <title>The Genome Sequence of Enterococcus sp. 8G7_MSG3316.</title>
        <authorList>
            <consortium name="The Broad Institute Genomics Platform"/>
            <consortium name="The Broad Institute Genomic Center for Infectious Diseases"/>
            <person name="Earl A."/>
            <person name="Manson A."/>
            <person name="Schwartman J."/>
            <person name="Gilmore M."/>
            <person name="Abouelleil A."/>
            <person name="Cao P."/>
            <person name="Chapman S."/>
            <person name="Cusick C."/>
            <person name="Shea T."/>
            <person name="Young S."/>
            <person name="Neafsey D."/>
            <person name="Nusbaum C."/>
            <person name="Birren B."/>
        </authorList>
    </citation>
    <scope>NUCLEOTIDE SEQUENCE [LARGE SCALE GENOMIC DNA]</scope>
    <source>
        <strain evidence="2 3">8G7_MSG3316</strain>
    </source>
</reference>
<dbReference type="Pfam" id="PF13602">
    <property type="entry name" value="ADH_zinc_N_2"/>
    <property type="match status" value="1"/>
</dbReference>
<protein>
    <recommendedName>
        <fullName evidence="1">Enoyl reductase (ER) domain-containing protein</fullName>
    </recommendedName>
</protein>